<evidence type="ECO:0000313" key="2">
    <source>
        <dbReference type="Proteomes" id="UP000014137"/>
    </source>
</evidence>
<protein>
    <recommendedName>
        <fullName evidence="3">HTH cro/C1-type domain-containing protein</fullName>
    </recommendedName>
</protein>
<name>M2NL98_9PSEU</name>
<dbReference type="PATRIC" id="fig|1238180.3.peg.7383"/>
<gene>
    <name evidence="1" type="ORF">C791_7909</name>
</gene>
<organism evidence="1 2">
    <name type="scientific">Amycolatopsis azurea DSM 43854</name>
    <dbReference type="NCBI Taxonomy" id="1238180"/>
    <lineage>
        <taxon>Bacteria</taxon>
        <taxon>Bacillati</taxon>
        <taxon>Actinomycetota</taxon>
        <taxon>Actinomycetes</taxon>
        <taxon>Pseudonocardiales</taxon>
        <taxon>Pseudonocardiaceae</taxon>
        <taxon>Amycolatopsis</taxon>
    </lineage>
</organism>
<dbReference type="Proteomes" id="UP000014137">
    <property type="component" value="Unassembled WGS sequence"/>
</dbReference>
<dbReference type="InterPro" id="IPR010982">
    <property type="entry name" value="Lambda_DNA-bd_dom_sf"/>
</dbReference>
<dbReference type="EMBL" id="ANMG01000085">
    <property type="protein sequence ID" value="EMD22909.1"/>
    <property type="molecule type" value="Genomic_DNA"/>
</dbReference>
<sequence>MTAERITTISDVIADEIKATRKRAGLTRGEFAAAAWERGAPESFSAAVVGYIETGRPDKEGRRRREVTVDELRFIAAAAGTTGLGLLGEHAALLGGDEPPECPRCAAETGTLERQVREDIAALGDLADTEPALAELAYALAAAVDRGADESPIPPLAKELRATLKALTDAVAVRTAPDDDDEFGDLDDPE</sequence>
<accession>M2NL98</accession>
<proteinExistence type="predicted"/>
<dbReference type="GO" id="GO:0003677">
    <property type="term" value="F:DNA binding"/>
    <property type="evidence" value="ECO:0007669"/>
    <property type="project" value="InterPro"/>
</dbReference>
<dbReference type="AlphaFoldDB" id="M2NL98"/>
<evidence type="ECO:0008006" key="3">
    <source>
        <dbReference type="Google" id="ProtNLM"/>
    </source>
</evidence>
<comment type="caution">
    <text evidence="1">The sequence shown here is derived from an EMBL/GenBank/DDBJ whole genome shotgun (WGS) entry which is preliminary data.</text>
</comment>
<evidence type="ECO:0000313" key="1">
    <source>
        <dbReference type="EMBL" id="EMD22909.1"/>
    </source>
</evidence>
<dbReference type="Gene3D" id="1.10.260.40">
    <property type="entry name" value="lambda repressor-like DNA-binding domains"/>
    <property type="match status" value="1"/>
</dbReference>
<reference evidence="1 2" key="1">
    <citation type="submission" date="2012-10" db="EMBL/GenBank/DDBJ databases">
        <title>Genome assembly of Amycolatopsis azurea DSM 43854.</title>
        <authorList>
            <person name="Khatri I."/>
            <person name="Kaur I."/>
            <person name="Subramanian S."/>
            <person name="Mayilraj S."/>
        </authorList>
    </citation>
    <scope>NUCLEOTIDE SEQUENCE [LARGE SCALE GENOMIC DNA]</scope>
    <source>
        <strain evidence="1 2">DSM 43854</strain>
    </source>
</reference>